<keyword evidence="5" id="KW-0255">Endonuclease</keyword>
<dbReference type="SUPFAM" id="SSF116734">
    <property type="entry name" value="DNA methylase specificity domain"/>
    <property type="match status" value="2"/>
</dbReference>
<name>A0ABP8NBB6_9BACT</name>
<feature type="domain" description="Type I restriction modification DNA specificity" evidence="4">
    <location>
        <begin position="3"/>
        <end position="154"/>
    </location>
</feature>
<dbReference type="Gene3D" id="3.90.220.20">
    <property type="entry name" value="DNA methylase specificity domains"/>
    <property type="match status" value="2"/>
</dbReference>
<dbReference type="InterPro" id="IPR052021">
    <property type="entry name" value="Type-I_RS_S_subunit"/>
</dbReference>
<evidence type="ECO:0000256" key="2">
    <source>
        <dbReference type="ARBA" id="ARBA00022747"/>
    </source>
</evidence>
<keyword evidence="3" id="KW-0238">DNA-binding</keyword>
<dbReference type="EMBL" id="BAABHD010000069">
    <property type="protein sequence ID" value="GAA4462426.1"/>
    <property type="molecule type" value="Genomic_DNA"/>
</dbReference>
<sequence>MSKTVKLGDIATFVNGYPFKPTDWKKEGLPIIRIQDLTGNAYETNYFNGTVPAKYYIHNGDILISWSASLGIYEWQRGNAVLNQHIFKVVFNKLPIDKQYFRHIVGHKLNVMVALTHGATMKHITKGDFDNIPIPLPPLAEQHRIAALLDKADALRQKDRQLLSHYDQLTQAIFLDMFGDPVRNEKGWKVDKLSKGAKLQGGFAFKSSDYSNYGTKLVKITNVHFEKLIWDDIDFIPENIAKAYPNFMLKSGDILMAMTRPIIKSLSSAKVVKVEHKDLPCILNQRVGRFIIDKTKLNTSFLLQLCFSEYFKNRVEECCAVALQPNISSKQIEDFLIYYPPLLLQQRFAEMAIQIEQQKLIAQQQMMNSENLFQRLLQESFGE</sequence>
<feature type="domain" description="Type I restriction modification DNA specificity" evidence="4">
    <location>
        <begin position="186"/>
        <end position="351"/>
    </location>
</feature>
<accession>A0ABP8NBB6</accession>
<protein>
    <submittedName>
        <fullName evidence="5">Restriction endonuclease subunit S</fullName>
    </submittedName>
</protein>
<evidence type="ECO:0000256" key="1">
    <source>
        <dbReference type="ARBA" id="ARBA00010923"/>
    </source>
</evidence>
<dbReference type="Proteomes" id="UP001501175">
    <property type="component" value="Unassembled WGS sequence"/>
</dbReference>
<dbReference type="InterPro" id="IPR000055">
    <property type="entry name" value="Restrct_endonuc_typeI_TRD"/>
</dbReference>
<keyword evidence="6" id="KW-1185">Reference proteome</keyword>
<keyword evidence="5" id="KW-0540">Nuclease</keyword>
<evidence type="ECO:0000256" key="3">
    <source>
        <dbReference type="ARBA" id="ARBA00023125"/>
    </source>
</evidence>
<proteinExistence type="inferred from homology"/>
<evidence type="ECO:0000259" key="4">
    <source>
        <dbReference type="Pfam" id="PF01420"/>
    </source>
</evidence>
<dbReference type="PANTHER" id="PTHR30408:SF12">
    <property type="entry name" value="TYPE I RESTRICTION ENZYME MJAVIII SPECIFICITY SUBUNIT"/>
    <property type="match status" value="1"/>
</dbReference>
<dbReference type="PANTHER" id="PTHR30408">
    <property type="entry name" value="TYPE-1 RESTRICTION ENZYME ECOKI SPECIFICITY PROTEIN"/>
    <property type="match status" value="1"/>
</dbReference>
<dbReference type="RefSeq" id="WP_345246153.1">
    <property type="nucleotide sequence ID" value="NZ_BAABHD010000069.1"/>
</dbReference>
<keyword evidence="5" id="KW-0378">Hydrolase</keyword>
<reference evidence="6" key="1">
    <citation type="journal article" date="2019" name="Int. J. Syst. Evol. Microbiol.">
        <title>The Global Catalogue of Microorganisms (GCM) 10K type strain sequencing project: providing services to taxonomists for standard genome sequencing and annotation.</title>
        <authorList>
            <consortium name="The Broad Institute Genomics Platform"/>
            <consortium name="The Broad Institute Genome Sequencing Center for Infectious Disease"/>
            <person name="Wu L."/>
            <person name="Ma J."/>
        </authorList>
    </citation>
    <scope>NUCLEOTIDE SEQUENCE [LARGE SCALE GENOMIC DNA]</scope>
    <source>
        <strain evidence="6">JCM 17927</strain>
    </source>
</reference>
<organism evidence="5 6">
    <name type="scientific">Nibrella saemangeumensis</name>
    <dbReference type="NCBI Taxonomy" id="1084526"/>
    <lineage>
        <taxon>Bacteria</taxon>
        <taxon>Pseudomonadati</taxon>
        <taxon>Bacteroidota</taxon>
        <taxon>Cytophagia</taxon>
        <taxon>Cytophagales</taxon>
        <taxon>Spirosomataceae</taxon>
        <taxon>Nibrella</taxon>
    </lineage>
</organism>
<dbReference type="CDD" id="cd17278">
    <property type="entry name" value="RMtype1_S_LdeBORF1052P-TRD2-CR2"/>
    <property type="match status" value="1"/>
</dbReference>
<evidence type="ECO:0000313" key="6">
    <source>
        <dbReference type="Proteomes" id="UP001501175"/>
    </source>
</evidence>
<evidence type="ECO:0000313" key="5">
    <source>
        <dbReference type="EMBL" id="GAA4462426.1"/>
    </source>
</evidence>
<comment type="similarity">
    <text evidence="1">Belongs to the type-I restriction system S methylase family.</text>
</comment>
<keyword evidence="2" id="KW-0680">Restriction system</keyword>
<dbReference type="InterPro" id="IPR044946">
    <property type="entry name" value="Restrct_endonuc_typeI_TRD_sf"/>
</dbReference>
<gene>
    <name evidence="5" type="ORF">GCM10023189_39070</name>
</gene>
<comment type="caution">
    <text evidence="5">The sequence shown here is derived from an EMBL/GenBank/DDBJ whole genome shotgun (WGS) entry which is preliminary data.</text>
</comment>
<dbReference type="GO" id="GO:0004519">
    <property type="term" value="F:endonuclease activity"/>
    <property type="evidence" value="ECO:0007669"/>
    <property type="project" value="UniProtKB-KW"/>
</dbReference>
<dbReference type="CDD" id="cd17254">
    <property type="entry name" value="RMtype1_S_FclI-TRD1-CR1_like"/>
    <property type="match status" value="1"/>
</dbReference>
<dbReference type="Pfam" id="PF01420">
    <property type="entry name" value="Methylase_S"/>
    <property type="match status" value="2"/>
</dbReference>